<sequence length="438" mass="46220">MRIGSTNTTGWKATAAVAMSNYIEAGAIIAIATSLSLWQDAFGIDDLAVGLLAAFSANAFGAAIGAAIGGPLCDRYGRKFIYTYDLVVFMVGVLVATFAVSFPMLLAAFLVTGIAVGAGVPASWTYIAEQAPARDRARHVGAAQLAWSAGPVVGFLLAVVLTAPLGLLGARLVFLHLFVVAAVVWWIRRGLSESRMWQEDRGSGTAGGGTGLRALFRGRANVTALLVLFGIYGFWNLVAGQMGIFMPRVYATSGVTSEVEQNLLQALLWTCTVLATYFGFMRYGDRMSRRALYVIGAALGILAWVVLVFAEADLPLLLLFAVCWGVSAGIGAQAFYALWTSELFATRYRASAQGVLFFAVRSAIGVLSYWFPTLLASRGVAAVGLLMIAFLVVALVVGAVFAPDTRGKTLEQIEVERHGGVVSPRAAHTPAPGASTAG</sequence>
<evidence type="ECO:0000256" key="4">
    <source>
        <dbReference type="ARBA" id="ARBA00023136"/>
    </source>
</evidence>
<accession>A0ABU8TCN7</accession>
<evidence type="ECO:0000259" key="6">
    <source>
        <dbReference type="PROSITE" id="PS50850"/>
    </source>
</evidence>
<feature type="transmembrane region" description="Helical" evidence="5">
    <location>
        <begin position="266"/>
        <end position="284"/>
    </location>
</feature>
<dbReference type="CDD" id="cd17316">
    <property type="entry name" value="MFS_SV2_like"/>
    <property type="match status" value="1"/>
</dbReference>
<comment type="caution">
    <text evidence="7">The sequence shown here is derived from an EMBL/GenBank/DDBJ whole genome shotgun (WGS) entry which is preliminary data.</text>
</comment>
<dbReference type="SUPFAM" id="SSF103473">
    <property type="entry name" value="MFS general substrate transporter"/>
    <property type="match status" value="1"/>
</dbReference>
<dbReference type="InterPro" id="IPR036259">
    <property type="entry name" value="MFS_trans_sf"/>
</dbReference>
<dbReference type="RefSeq" id="WP_340293816.1">
    <property type="nucleotide sequence ID" value="NZ_JBBJUP010000020.1"/>
</dbReference>
<feature type="transmembrane region" description="Helical" evidence="5">
    <location>
        <begin position="383"/>
        <end position="402"/>
    </location>
</feature>
<keyword evidence="8" id="KW-1185">Reference proteome</keyword>
<feature type="transmembrane region" description="Helical" evidence="5">
    <location>
        <begin position="140"/>
        <end position="162"/>
    </location>
</feature>
<feature type="transmembrane region" description="Helical" evidence="5">
    <location>
        <begin position="80"/>
        <end position="100"/>
    </location>
</feature>
<gene>
    <name evidence="7" type="ORF">WJX68_21185</name>
</gene>
<evidence type="ECO:0000256" key="5">
    <source>
        <dbReference type="SAM" id="Phobius"/>
    </source>
</evidence>
<feature type="transmembrane region" description="Helical" evidence="5">
    <location>
        <begin position="316"/>
        <end position="339"/>
    </location>
</feature>
<feature type="transmembrane region" description="Helical" evidence="5">
    <location>
        <begin position="351"/>
        <end position="371"/>
    </location>
</feature>
<dbReference type="PANTHER" id="PTHR23508">
    <property type="entry name" value="CARBOXYLIC ACID TRANSPORTER PROTEIN HOMOLOG"/>
    <property type="match status" value="1"/>
</dbReference>
<evidence type="ECO:0000313" key="8">
    <source>
        <dbReference type="Proteomes" id="UP001364211"/>
    </source>
</evidence>
<feature type="transmembrane region" description="Helical" evidence="5">
    <location>
        <begin position="168"/>
        <end position="187"/>
    </location>
</feature>
<evidence type="ECO:0000256" key="2">
    <source>
        <dbReference type="ARBA" id="ARBA00022692"/>
    </source>
</evidence>
<protein>
    <submittedName>
        <fullName evidence="7">MFS transporter</fullName>
    </submittedName>
</protein>
<dbReference type="Gene3D" id="1.20.1250.20">
    <property type="entry name" value="MFS general substrate transporter like domains"/>
    <property type="match status" value="2"/>
</dbReference>
<dbReference type="PROSITE" id="PS50850">
    <property type="entry name" value="MFS"/>
    <property type="match status" value="1"/>
</dbReference>
<dbReference type="PROSITE" id="PS00217">
    <property type="entry name" value="SUGAR_TRANSPORT_2"/>
    <property type="match status" value="1"/>
</dbReference>
<feature type="transmembrane region" description="Helical" evidence="5">
    <location>
        <begin position="47"/>
        <end position="68"/>
    </location>
</feature>
<evidence type="ECO:0000313" key="7">
    <source>
        <dbReference type="EMBL" id="MEJ8281462.1"/>
    </source>
</evidence>
<organism evidence="7 8">
    <name type="scientific">Pseudonocardia spirodelae</name>
    <dbReference type="NCBI Taxonomy" id="3133431"/>
    <lineage>
        <taxon>Bacteria</taxon>
        <taxon>Bacillati</taxon>
        <taxon>Actinomycetota</taxon>
        <taxon>Actinomycetes</taxon>
        <taxon>Pseudonocardiales</taxon>
        <taxon>Pseudonocardiaceae</taxon>
        <taxon>Pseudonocardia</taxon>
    </lineage>
</organism>
<keyword evidence="4 5" id="KW-0472">Membrane</keyword>
<feature type="transmembrane region" description="Helical" evidence="5">
    <location>
        <begin position="21"/>
        <end position="41"/>
    </location>
</feature>
<comment type="subcellular location">
    <subcellularLocation>
        <location evidence="1">Cell membrane</location>
        <topology evidence="1">Multi-pass membrane protein</topology>
    </subcellularLocation>
</comment>
<reference evidence="7 8" key="1">
    <citation type="submission" date="2024-03" db="EMBL/GenBank/DDBJ databases">
        <title>Draft genome sequence of Pseudonocardia sp. DW16-2.</title>
        <authorList>
            <person name="Duangmal K."/>
        </authorList>
    </citation>
    <scope>NUCLEOTIDE SEQUENCE [LARGE SCALE GENOMIC DNA]</scope>
    <source>
        <strain evidence="7 8">DW16-2</strain>
    </source>
</reference>
<dbReference type="PANTHER" id="PTHR23508:SF10">
    <property type="entry name" value="CARBOXYLIC ACID TRANSPORTER PROTEIN HOMOLOG"/>
    <property type="match status" value="1"/>
</dbReference>
<dbReference type="Proteomes" id="UP001364211">
    <property type="component" value="Unassembled WGS sequence"/>
</dbReference>
<feature type="domain" description="Major facilitator superfamily (MFS) profile" evidence="6">
    <location>
        <begin position="13"/>
        <end position="406"/>
    </location>
</feature>
<keyword evidence="3 5" id="KW-1133">Transmembrane helix</keyword>
<feature type="transmembrane region" description="Helical" evidence="5">
    <location>
        <begin position="291"/>
        <end position="310"/>
    </location>
</feature>
<evidence type="ECO:0000256" key="3">
    <source>
        <dbReference type="ARBA" id="ARBA00022989"/>
    </source>
</evidence>
<evidence type="ECO:0000256" key="1">
    <source>
        <dbReference type="ARBA" id="ARBA00004651"/>
    </source>
</evidence>
<dbReference type="InterPro" id="IPR020846">
    <property type="entry name" value="MFS_dom"/>
</dbReference>
<proteinExistence type="predicted"/>
<dbReference type="EMBL" id="JBBJUP010000020">
    <property type="protein sequence ID" value="MEJ8281462.1"/>
    <property type="molecule type" value="Genomic_DNA"/>
</dbReference>
<feature type="transmembrane region" description="Helical" evidence="5">
    <location>
        <begin position="106"/>
        <end position="128"/>
    </location>
</feature>
<name>A0ABU8TCN7_9PSEU</name>
<dbReference type="Pfam" id="PF07690">
    <property type="entry name" value="MFS_1"/>
    <property type="match status" value="1"/>
</dbReference>
<keyword evidence="2 5" id="KW-0812">Transmembrane</keyword>
<feature type="transmembrane region" description="Helical" evidence="5">
    <location>
        <begin position="222"/>
        <end position="246"/>
    </location>
</feature>
<dbReference type="InterPro" id="IPR011701">
    <property type="entry name" value="MFS"/>
</dbReference>
<dbReference type="InterPro" id="IPR005829">
    <property type="entry name" value="Sugar_transporter_CS"/>
</dbReference>